<proteinExistence type="inferred from homology"/>
<gene>
    <name evidence="4" type="ORF">ABOM_010854</name>
</gene>
<comment type="caution">
    <text evidence="4">The sequence shown here is derived from an EMBL/GenBank/DDBJ whole genome shotgun (WGS) entry which is preliminary data.</text>
</comment>
<dbReference type="InterPro" id="IPR036188">
    <property type="entry name" value="FAD/NAD-bd_sf"/>
</dbReference>
<dbReference type="InterPro" id="IPR007612">
    <property type="entry name" value="LOR"/>
</dbReference>
<dbReference type="InterPro" id="IPR053275">
    <property type="entry name" value="Agnestin_monoxygenase"/>
</dbReference>
<evidence type="ECO:0000313" key="5">
    <source>
        <dbReference type="Proteomes" id="UP000179179"/>
    </source>
</evidence>
<dbReference type="PANTHER" id="PTHR38688">
    <property type="entry name" value="PYR_REDOX_2 DOMAIN-CONTAINING PROTEIN"/>
    <property type="match status" value="1"/>
</dbReference>
<organism evidence="4 5">
    <name type="scientific">Aspergillus bombycis</name>
    <dbReference type="NCBI Taxonomy" id="109264"/>
    <lineage>
        <taxon>Eukaryota</taxon>
        <taxon>Fungi</taxon>
        <taxon>Dikarya</taxon>
        <taxon>Ascomycota</taxon>
        <taxon>Pezizomycotina</taxon>
        <taxon>Eurotiomycetes</taxon>
        <taxon>Eurotiomycetidae</taxon>
        <taxon>Eurotiales</taxon>
        <taxon>Aspergillaceae</taxon>
        <taxon>Aspergillus</taxon>
    </lineage>
</organism>
<keyword evidence="5" id="KW-1185">Reference proteome</keyword>
<sequence>MNSQRCAAVVVGAGPAGLAVIGNLLEKQLGGKIAWIDPYFQAGRVNRKYREVPSNTKVALFQAYATAVQPFRSVINSTRIPSPFSTMAKLDQEKTCHLHHAADMVRALTEGITKMDQVYACRGYVTAANLVEKTSSWTVRIQRADHLDEVEIITPRLILCTGSSPTEVPIPVYGQHIERLDLDVVLKPSDLVSYLPRNEPQTVGVVGASHSAILALLNLVDLAHSTHPQLRIKWFTRHPLRYAEYMDGWILRDNTGLKGSAADFARQQLEEDKLPHSEAGRFITKVDCGGGQEAAQYERHLRLKGHLLDPEFDSVSGGFHDATGRVVPGLHGAGIAFPERVVDPYGNVEHAVGFWKFMKFIKRLFSVNGHYLSWRQRRDFCDATGLPLSKLHRKGTGGTWFVQLPGSTSSSTPIVTLAPRWSATKGKFDVFCANAVGCGEEIVLEVRGQDIWKMKTLVYCNGEVVVAVRFTKLMQCNVMIKKPEWEVEITESIDLVLASMITVLLAEMLTGGLAPSSYSPSSPCSGPGVDCGGTKSSAT</sequence>
<dbReference type="GO" id="GO:0016491">
    <property type="term" value="F:oxidoreductase activity"/>
    <property type="evidence" value="ECO:0007669"/>
    <property type="project" value="InterPro"/>
</dbReference>
<feature type="region of interest" description="Disordered" evidence="2">
    <location>
        <begin position="517"/>
        <end position="539"/>
    </location>
</feature>
<dbReference type="PANTHER" id="PTHR38688:SF1">
    <property type="entry name" value="FAD_NAD(P)-BINDING DOMAIN-CONTAINING PROTEIN"/>
    <property type="match status" value="1"/>
</dbReference>
<dbReference type="SUPFAM" id="SSF51905">
    <property type="entry name" value="FAD/NAD(P)-binding domain"/>
    <property type="match status" value="1"/>
</dbReference>
<evidence type="ECO:0000256" key="1">
    <source>
        <dbReference type="ARBA" id="ARBA00005437"/>
    </source>
</evidence>
<dbReference type="EMBL" id="LYCR01000154">
    <property type="protein sequence ID" value="OGM40214.1"/>
    <property type="molecule type" value="Genomic_DNA"/>
</dbReference>
<dbReference type="Gene3D" id="3.50.50.60">
    <property type="entry name" value="FAD/NAD(P)-binding domain"/>
    <property type="match status" value="1"/>
</dbReference>
<comment type="similarity">
    <text evidence="1">Belongs to the LOR family.</text>
</comment>
<dbReference type="InterPro" id="IPR025659">
    <property type="entry name" value="Tubby-like_C"/>
</dbReference>
<dbReference type="InterPro" id="IPR038595">
    <property type="entry name" value="LOR_sf"/>
</dbReference>
<protein>
    <recommendedName>
        <fullName evidence="3">FAD/NAD(P)-binding domain-containing protein</fullName>
    </recommendedName>
</protein>
<dbReference type="SUPFAM" id="SSF54518">
    <property type="entry name" value="Tubby C-terminal domain-like"/>
    <property type="match status" value="1"/>
</dbReference>
<dbReference type="STRING" id="109264.A0A1F7ZL98"/>
<reference evidence="4 5" key="1">
    <citation type="journal article" date="2016" name="Genome Biol. Evol.">
        <title>Draft genome sequence of an aflatoxigenic Aspergillus species, A. bombycis.</title>
        <authorList>
            <person name="Moore G.G."/>
            <person name="Mack B.M."/>
            <person name="Beltz S.B."/>
            <person name="Gilbert M.K."/>
        </authorList>
    </citation>
    <scope>NUCLEOTIDE SEQUENCE [LARGE SCALE GENOMIC DNA]</scope>
    <source>
        <strain evidence="5">NRRL 26010</strain>
    </source>
</reference>
<evidence type="ECO:0000256" key="2">
    <source>
        <dbReference type="SAM" id="MobiDB-lite"/>
    </source>
</evidence>
<accession>A0A1F7ZL98</accession>
<evidence type="ECO:0000313" key="4">
    <source>
        <dbReference type="EMBL" id="OGM40214.1"/>
    </source>
</evidence>
<dbReference type="Pfam" id="PF07992">
    <property type="entry name" value="Pyr_redox_2"/>
    <property type="match status" value="1"/>
</dbReference>
<name>A0A1F7ZL98_9EURO</name>
<dbReference type="Gene3D" id="2.40.160.200">
    <property type="entry name" value="LURP1-related"/>
    <property type="match status" value="1"/>
</dbReference>
<dbReference type="InterPro" id="IPR023753">
    <property type="entry name" value="FAD/NAD-binding_dom"/>
</dbReference>
<dbReference type="OrthoDB" id="432536at2759"/>
<dbReference type="RefSeq" id="XP_022383931.1">
    <property type="nucleotide sequence ID" value="XM_022537982.1"/>
</dbReference>
<dbReference type="AlphaFoldDB" id="A0A1F7ZL98"/>
<feature type="domain" description="FAD/NAD(P)-binding" evidence="3">
    <location>
        <begin position="9"/>
        <end position="212"/>
    </location>
</feature>
<dbReference type="GeneID" id="34454244"/>
<feature type="compositionally biased region" description="Low complexity" evidence="2">
    <location>
        <begin position="517"/>
        <end position="528"/>
    </location>
</feature>
<dbReference type="Proteomes" id="UP000179179">
    <property type="component" value="Unassembled WGS sequence"/>
</dbReference>
<evidence type="ECO:0000259" key="3">
    <source>
        <dbReference type="Pfam" id="PF07992"/>
    </source>
</evidence>
<dbReference type="Pfam" id="PF04525">
    <property type="entry name" value="LOR"/>
    <property type="match status" value="1"/>
</dbReference>